<organism evidence="8 9">
    <name type="scientific">Tetradesmus obliquus</name>
    <name type="common">Green alga</name>
    <name type="synonym">Acutodesmus obliquus</name>
    <dbReference type="NCBI Taxonomy" id="3088"/>
    <lineage>
        <taxon>Eukaryota</taxon>
        <taxon>Viridiplantae</taxon>
        <taxon>Chlorophyta</taxon>
        <taxon>core chlorophytes</taxon>
        <taxon>Chlorophyceae</taxon>
        <taxon>CS clade</taxon>
        <taxon>Sphaeropleales</taxon>
        <taxon>Scenedesmaceae</taxon>
        <taxon>Tetradesmus</taxon>
    </lineage>
</organism>
<comment type="similarity">
    <text evidence="2">Belongs to the SLC29A/ENT transporter (TC 2.A.57) family.</text>
</comment>
<keyword evidence="4 7" id="KW-0812">Transmembrane</keyword>
<evidence type="ECO:0000313" key="9">
    <source>
        <dbReference type="Proteomes" id="UP001244341"/>
    </source>
</evidence>
<evidence type="ECO:0000256" key="2">
    <source>
        <dbReference type="ARBA" id="ARBA00007965"/>
    </source>
</evidence>
<keyword evidence="6 7" id="KW-0472">Membrane</keyword>
<reference evidence="8 9" key="1">
    <citation type="submission" date="2023-05" db="EMBL/GenBank/DDBJ databases">
        <title>A 100% complete, gapless, phased diploid assembly of the Scenedesmus obliquus UTEX 3031 genome.</title>
        <authorList>
            <person name="Biondi T.C."/>
            <person name="Hanschen E.R."/>
            <person name="Kwon T."/>
            <person name="Eng W."/>
            <person name="Kruse C.P.S."/>
            <person name="Koehler S.I."/>
            <person name="Kunde Y."/>
            <person name="Gleasner C.D."/>
            <person name="You Mak K.T."/>
            <person name="Polle J."/>
            <person name="Hovde B.T."/>
            <person name="Starkenburg S.R."/>
        </authorList>
    </citation>
    <scope>NUCLEOTIDE SEQUENCE [LARGE SCALE GENOMIC DNA]</scope>
    <source>
        <strain evidence="8 9">DOE0152z</strain>
    </source>
</reference>
<evidence type="ECO:0000256" key="3">
    <source>
        <dbReference type="ARBA" id="ARBA00022448"/>
    </source>
</evidence>
<feature type="transmembrane region" description="Helical" evidence="7">
    <location>
        <begin position="7"/>
        <end position="29"/>
    </location>
</feature>
<feature type="transmembrane region" description="Helical" evidence="7">
    <location>
        <begin position="66"/>
        <end position="87"/>
    </location>
</feature>
<sequence>MREHWPYALGVVLSYLVAFLLFPAVLGYVEWSAVGSWYPLLLQLADGVGDLSGKLLPIWTPLHPHATITVIGCSRLLFIPVFILGLAFARGAAFFFVLTFLVSLTAWYEAMIFSLACEGLHPDSAYQVESLLAFMVQVGSLSGALLSLLLGLGPWANGAAVEW</sequence>
<evidence type="ECO:0000256" key="7">
    <source>
        <dbReference type="SAM" id="Phobius"/>
    </source>
</evidence>
<accession>A0ABY8U6R7</accession>
<dbReference type="EMBL" id="CP126215">
    <property type="protein sequence ID" value="WIA17065.1"/>
    <property type="molecule type" value="Genomic_DNA"/>
</dbReference>
<keyword evidence="9" id="KW-1185">Reference proteome</keyword>
<feature type="transmembrane region" description="Helical" evidence="7">
    <location>
        <begin position="131"/>
        <end position="152"/>
    </location>
</feature>
<proteinExistence type="inferred from homology"/>
<protein>
    <submittedName>
        <fullName evidence="8">Uncharacterized protein</fullName>
    </submittedName>
</protein>
<evidence type="ECO:0000256" key="6">
    <source>
        <dbReference type="ARBA" id="ARBA00023136"/>
    </source>
</evidence>
<gene>
    <name evidence="8" type="ORF">OEZ85_013966</name>
</gene>
<keyword evidence="3" id="KW-0813">Transport</keyword>
<evidence type="ECO:0000256" key="5">
    <source>
        <dbReference type="ARBA" id="ARBA00022989"/>
    </source>
</evidence>
<comment type="subcellular location">
    <subcellularLocation>
        <location evidence="1">Membrane</location>
        <topology evidence="1">Multi-pass membrane protein</topology>
    </subcellularLocation>
</comment>
<feature type="transmembrane region" description="Helical" evidence="7">
    <location>
        <begin position="94"/>
        <end position="116"/>
    </location>
</feature>
<evidence type="ECO:0000313" key="8">
    <source>
        <dbReference type="EMBL" id="WIA17065.1"/>
    </source>
</evidence>
<dbReference type="PANTHER" id="PTHR10332">
    <property type="entry name" value="EQUILIBRATIVE NUCLEOSIDE TRANSPORTER"/>
    <property type="match status" value="1"/>
</dbReference>
<evidence type="ECO:0000256" key="4">
    <source>
        <dbReference type="ARBA" id="ARBA00022692"/>
    </source>
</evidence>
<name>A0ABY8U6R7_TETOB</name>
<keyword evidence="5 7" id="KW-1133">Transmembrane helix</keyword>
<dbReference type="InterPro" id="IPR002259">
    <property type="entry name" value="Eqnu_transpt"/>
</dbReference>
<dbReference type="PANTHER" id="PTHR10332:SF10">
    <property type="entry name" value="EQUILIBRATIVE NUCLEOSIDE TRANSPORTER 4"/>
    <property type="match status" value="1"/>
</dbReference>
<evidence type="ECO:0000256" key="1">
    <source>
        <dbReference type="ARBA" id="ARBA00004141"/>
    </source>
</evidence>
<dbReference type="Proteomes" id="UP001244341">
    <property type="component" value="Chromosome 8b"/>
</dbReference>